<dbReference type="GeneID" id="111020085"/>
<dbReference type="PANTHER" id="PTHR31917">
    <property type="entry name" value="AGENET DOMAIN-CONTAINING PROTEIN-RELATED"/>
    <property type="match status" value="1"/>
</dbReference>
<keyword evidence="5" id="KW-1185">Reference proteome</keyword>
<dbReference type="OrthoDB" id="663550at2759"/>
<dbReference type="PROSITE" id="PS51138">
    <property type="entry name" value="ENT"/>
    <property type="match status" value="1"/>
</dbReference>
<evidence type="ECO:0000313" key="5">
    <source>
        <dbReference type="Proteomes" id="UP000504603"/>
    </source>
</evidence>
<feature type="region of interest" description="Disordered" evidence="3">
    <location>
        <begin position="287"/>
        <end position="314"/>
    </location>
</feature>
<dbReference type="Gene3D" id="1.10.1240.40">
    <property type="entry name" value="ENT domain"/>
    <property type="match status" value="1"/>
</dbReference>
<organism evidence="5 6">
    <name type="scientific">Momordica charantia</name>
    <name type="common">Bitter gourd</name>
    <name type="synonym">Balsam pear</name>
    <dbReference type="NCBI Taxonomy" id="3673"/>
    <lineage>
        <taxon>Eukaryota</taxon>
        <taxon>Viridiplantae</taxon>
        <taxon>Streptophyta</taxon>
        <taxon>Embryophyta</taxon>
        <taxon>Tracheophyta</taxon>
        <taxon>Spermatophyta</taxon>
        <taxon>Magnoliopsida</taxon>
        <taxon>eudicotyledons</taxon>
        <taxon>Gunneridae</taxon>
        <taxon>Pentapetalae</taxon>
        <taxon>rosids</taxon>
        <taxon>fabids</taxon>
        <taxon>Cucurbitales</taxon>
        <taxon>Cucurbitaceae</taxon>
        <taxon>Momordiceae</taxon>
        <taxon>Momordica</taxon>
    </lineage>
</organism>
<dbReference type="AlphaFoldDB" id="A0A6J1DFY9"/>
<feature type="domain" description="ENT" evidence="4">
    <location>
        <begin position="313"/>
        <end position="377"/>
    </location>
</feature>
<dbReference type="SMART" id="SM00743">
    <property type="entry name" value="Agenet"/>
    <property type="match status" value="2"/>
</dbReference>
<dbReference type="RefSeq" id="XP_022152347.1">
    <property type="nucleotide sequence ID" value="XM_022296655.1"/>
</dbReference>
<dbReference type="InterPro" id="IPR005491">
    <property type="entry name" value="ENT_dom"/>
</dbReference>
<dbReference type="Pfam" id="PF05641">
    <property type="entry name" value="Agenet"/>
    <property type="match status" value="1"/>
</dbReference>
<protein>
    <submittedName>
        <fullName evidence="6">Uncharacterized protein LOC111020085 isoform X1</fullName>
    </submittedName>
</protein>
<dbReference type="KEGG" id="mcha:111020085"/>
<dbReference type="SMART" id="SM01191">
    <property type="entry name" value="ENT"/>
    <property type="match status" value="1"/>
</dbReference>
<dbReference type="InterPro" id="IPR008395">
    <property type="entry name" value="Agenet-like_dom"/>
</dbReference>
<evidence type="ECO:0000256" key="3">
    <source>
        <dbReference type="SAM" id="MobiDB-lite"/>
    </source>
</evidence>
<evidence type="ECO:0000313" key="6">
    <source>
        <dbReference type="RefSeq" id="XP_022152347.1"/>
    </source>
</evidence>
<keyword evidence="2" id="KW-0539">Nucleus</keyword>
<dbReference type="SUPFAM" id="SSF158639">
    <property type="entry name" value="ENT-like"/>
    <property type="match status" value="1"/>
</dbReference>
<accession>A0A6J1DFY9</accession>
<dbReference type="Proteomes" id="UP000504603">
    <property type="component" value="Unplaced"/>
</dbReference>
<evidence type="ECO:0000256" key="1">
    <source>
        <dbReference type="ARBA" id="ARBA00004123"/>
    </source>
</evidence>
<name>A0A6J1DFY9_MOMCH</name>
<evidence type="ECO:0000259" key="4">
    <source>
        <dbReference type="PROSITE" id="PS51138"/>
    </source>
</evidence>
<evidence type="ECO:0000256" key="2">
    <source>
        <dbReference type="ARBA" id="ARBA00023242"/>
    </source>
</evidence>
<dbReference type="GO" id="GO:0005634">
    <property type="term" value="C:nucleus"/>
    <property type="evidence" value="ECO:0007669"/>
    <property type="project" value="UniProtKB-SubCell"/>
</dbReference>
<comment type="subcellular location">
    <subcellularLocation>
        <location evidence="1">Nucleus</location>
    </subcellularLocation>
</comment>
<dbReference type="InterPro" id="IPR014002">
    <property type="entry name" value="Agenet_dom_plant"/>
</dbReference>
<proteinExistence type="predicted"/>
<dbReference type="InterPro" id="IPR036142">
    <property type="entry name" value="ENT_dom-like_sf"/>
</dbReference>
<dbReference type="PANTHER" id="PTHR31917:SF5">
    <property type="entry name" value="OS02G0204500 PROTEIN"/>
    <property type="match status" value="1"/>
</dbReference>
<reference evidence="6" key="1">
    <citation type="submission" date="2025-08" db="UniProtKB">
        <authorList>
            <consortium name="RefSeq"/>
        </authorList>
    </citation>
    <scope>IDENTIFICATION</scope>
    <source>
        <strain evidence="6">OHB3-1</strain>
    </source>
</reference>
<gene>
    <name evidence="6" type="primary">LOC111020085</name>
</gene>
<sequence>MRLKKGDQVEVLSKKQVSGGSWSCAEIISGNGHTYSVRYRSFPMTPEEAVERVPRSAIRPCPPPVEGPNVWAAGDLAEVFHNFSWKQAKIIKIVGVDSYIARLLGSPLDVMVCQSHLRTRQAWHGGKWFVLGKAPELSGLLSRKRQTSVGNEPNILKSKDRQLVVVLPTRPQKRQLPRNSEDQRVSIKKRKVAEKDVRYLPLLARTTDDMYLPQELHRIRSNSPFPTENIEVSTGDVGLREGNLIPGTSTHSYTDSCASSVGSNSSTDDFFKVPFISVAHHSNKVEDEDYYSDAESSTGWGHGEGDSSSNEEVVSKSHRSELSVFRSFIRALYASGPLSWEDEGQVSNIRASLHISNDEYLIELRNLMSANKRHSYD</sequence>